<dbReference type="OrthoDB" id="7010307at2"/>
<comment type="caution">
    <text evidence="1">The sequence shown here is derived from an EMBL/GenBank/DDBJ whole genome shotgun (WGS) entry which is preliminary data.</text>
</comment>
<evidence type="ECO:0000313" key="1">
    <source>
        <dbReference type="EMBL" id="PPU67221.1"/>
    </source>
</evidence>
<proteinExistence type="predicted"/>
<organism evidence="1 2">
    <name type="scientific">Xanthomonas pisi</name>
    <dbReference type="NCBI Taxonomy" id="56457"/>
    <lineage>
        <taxon>Bacteria</taxon>
        <taxon>Pseudomonadati</taxon>
        <taxon>Pseudomonadota</taxon>
        <taxon>Gammaproteobacteria</taxon>
        <taxon>Lysobacterales</taxon>
        <taxon>Lysobacteraceae</taxon>
        <taxon>Xanthomonas</taxon>
    </lineage>
</organism>
<reference evidence="2" key="1">
    <citation type="submission" date="2016-08" db="EMBL/GenBank/DDBJ databases">
        <authorList>
            <person name="Merda D."/>
            <person name="Briand M."/>
            <person name="Taghouti G."/>
            <person name="Carrere S."/>
            <person name="Gouzy J."/>
            <person name="Portier P."/>
            <person name="Jacques M.-A."/>
            <person name="Fischer-Le Saux M."/>
        </authorList>
    </citation>
    <scope>NUCLEOTIDE SEQUENCE [LARGE SCALE GENOMIC DNA]</scope>
    <source>
        <strain evidence="2">CFBP4643</strain>
    </source>
</reference>
<dbReference type="AlphaFoldDB" id="A0A2S7D064"/>
<accession>A0A2S7D064</accession>
<sequence length="95" mass="10384">MADHARVVAAIESFAPWNAPWTFFDTVHATADLNADDRLLLQQVWSVACRADAWTSGHTLDAGAAAANSALTTHFAWLSPQACRQLVRAASYAWR</sequence>
<gene>
    <name evidence="1" type="ORF">XpiCFBP4643_16610</name>
</gene>
<dbReference type="EMBL" id="MDEI01000015">
    <property type="protein sequence ID" value="PPU67221.1"/>
    <property type="molecule type" value="Genomic_DNA"/>
</dbReference>
<name>A0A2S7D064_9XANT</name>
<dbReference type="Proteomes" id="UP000238191">
    <property type="component" value="Unassembled WGS sequence"/>
</dbReference>
<keyword evidence="2" id="KW-1185">Reference proteome</keyword>
<evidence type="ECO:0000313" key="2">
    <source>
        <dbReference type="Proteomes" id="UP000238191"/>
    </source>
</evidence>
<protein>
    <submittedName>
        <fullName evidence="1">Uncharacterized protein</fullName>
    </submittedName>
</protein>